<protein>
    <submittedName>
        <fullName evidence="2">Uncharacterized protein</fullName>
    </submittedName>
</protein>
<dbReference type="AlphaFoldDB" id="A0A9D4K882"/>
<reference evidence="2" key="2">
    <citation type="submission" date="2020-11" db="EMBL/GenBank/DDBJ databases">
        <authorList>
            <person name="McCartney M.A."/>
            <person name="Auch B."/>
            <person name="Kono T."/>
            <person name="Mallez S."/>
            <person name="Becker A."/>
            <person name="Gohl D.M."/>
            <person name="Silverstein K.A.T."/>
            <person name="Koren S."/>
            <person name="Bechman K.B."/>
            <person name="Herman A."/>
            <person name="Abrahante J.E."/>
            <person name="Garbe J."/>
        </authorList>
    </citation>
    <scope>NUCLEOTIDE SEQUENCE</scope>
    <source>
        <strain evidence="2">Duluth1</strain>
        <tissue evidence="2">Whole animal</tissue>
    </source>
</reference>
<reference evidence="2" key="1">
    <citation type="journal article" date="2019" name="bioRxiv">
        <title>The Genome of the Zebra Mussel, Dreissena polymorpha: A Resource for Invasive Species Research.</title>
        <authorList>
            <person name="McCartney M.A."/>
            <person name="Auch B."/>
            <person name="Kono T."/>
            <person name="Mallez S."/>
            <person name="Zhang Y."/>
            <person name="Obille A."/>
            <person name="Becker A."/>
            <person name="Abrahante J.E."/>
            <person name="Garbe J."/>
            <person name="Badalamenti J.P."/>
            <person name="Herman A."/>
            <person name="Mangelson H."/>
            <person name="Liachko I."/>
            <person name="Sullivan S."/>
            <person name="Sone E.D."/>
            <person name="Koren S."/>
            <person name="Silverstein K.A.T."/>
            <person name="Beckman K.B."/>
            <person name="Gohl D.M."/>
        </authorList>
    </citation>
    <scope>NUCLEOTIDE SEQUENCE</scope>
    <source>
        <strain evidence="2">Duluth1</strain>
        <tissue evidence="2">Whole animal</tissue>
    </source>
</reference>
<evidence type="ECO:0000313" key="3">
    <source>
        <dbReference type="Proteomes" id="UP000828390"/>
    </source>
</evidence>
<keyword evidence="3" id="KW-1185">Reference proteome</keyword>
<proteinExistence type="predicted"/>
<dbReference type="EMBL" id="JAIWYP010000004">
    <property type="protein sequence ID" value="KAH3834760.1"/>
    <property type="molecule type" value="Genomic_DNA"/>
</dbReference>
<evidence type="ECO:0000313" key="2">
    <source>
        <dbReference type="EMBL" id="KAH3834760.1"/>
    </source>
</evidence>
<comment type="caution">
    <text evidence="2">The sequence shown here is derived from an EMBL/GenBank/DDBJ whole genome shotgun (WGS) entry which is preliminary data.</text>
</comment>
<accession>A0A9D4K882</accession>
<name>A0A9D4K882_DREPO</name>
<sequence length="65" mass="7341">MPLTSGTTCRRDDPNIGHNVSHRCYSHRAQFNTKCHYIGHTVTQRCPSHRAQRGTEGPSHRANVT</sequence>
<organism evidence="2 3">
    <name type="scientific">Dreissena polymorpha</name>
    <name type="common">Zebra mussel</name>
    <name type="synonym">Mytilus polymorpha</name>
    <dbReference type="NCBI Taxonomy" id="45954"/>
    <lineage>
        <taxon>Eukaryota</taxon>
        <taxon>Metazoa</taxon>
        <taxon>Spiralia</taxon>
        <taxon>Lophotrochozoa</taxon>
        <taxon>Mollusca</taxon>
        <taxon>Bivalvia</taxon>
        <taxon>Autobranchia</taxon>
        <taxon>Heteroconchia</taxon>
        <taxon>Euheterodonta</taxon>
        <taxon>Imparidentia</taxon>
        <taxon>Neoheterodontei</taxon>
        <taxon>Myida</taxon>
        <taxon>Dreissenoidea</taxon>
        <taxon>Dreissenidae</taxon>
        <taxon>Dreissena</taxon>
    </lineage>
</organism>
<gene>
    <name evidence="2" type="ORF">DPMN_108095</name>
</gene>
<dbReference type="Proteomes" id="UP000828390">
    <property type="component" value="Unassembled WGS sequence"/>
</dbReference>
<evidence type="ECO:0000256" key="1">
    <source>
        <dbReference type="SAM" id="MobiDB-lite"/>
    </source>
</evidence>
<feature type="region of interest" description="Disordered" evidence="1">
    <location>
        <begin position="44"/>
        <end position="65"/>
    </location>
</feature>